<protein>
    <submittedName>
        <fullName evidence="3">Uncharacterized protein</fullName>
    </submittedName>
</protein>
<name>A0ABN9UVB2_9DINO</name>
<organism evidence="3 4">
    <name type="scientific">Prorocentrum cordatum</name>
    <dbReference type="NCBI Taxonomy" id="2364126"/>
    <lineage>
        <taxon>Eukaryota</taxon>
        <taxon>Sar</taxon>
        <taxon>Alveolata</taxon>
        <taxon>Dinophyceae</taxon>
        <taxon>Prorocentrales</taxon>
        <taxon>Prorocentraceae</taxon>
        <taxon>Prorocentrum</taxon>
    </lineage>
</organism>
<feature type="transmembrane region" description="Helical" evidence="2">
    <location>
        <begin position="96"/>
        <end position="115"/>
    </location>
</feature>
<keyword evidence="2" id="KW-1133">Transmembrane helix</keyword>
<gene>
    <name evidence="3" type="ORF">PCOR1329_LOCUS52022</name>
</gene>
<feature type="transmembrane region" description="Helical" evidence="2">
    <location>
        <begin position="179"/>
        <end position="199"/>
    </location>
</feature>
<evidence type="ECO:0000256" key="1">
    <source>
        <dbReference type="SAM" id="MobiDB-lite"/>
    </source>
</evidence>
<comment type="caution">
    <text evidence="3">The sequence shown here is derived from an EMBL/GenBank/DDBJ whole genome shotgun (WGS) entry which is preliminary data.</text>
</comment>
<evidence type="ECO:0000313" key="4">
    <source>
        <dbReference type="Proteomes" id="UP001189429"/>
    </source>
</evidence>
<feature type="region of interest" description="Disordered" evidence="1">
    <location>
        <begin position="1"/>
        <end position="21"/>
    </location>
</feature>
<accession>A0ABN9UVB2</accession>
<feature type="transmembrane region" description="Helical" evidence="2">
    <location>
        <begin position="329"/>
        <end position="353"/>
    </location>
</feature>
<feature type="transmembrane region" description="Helical" evidence="2">
    <location>
        <begin position="251"/>
        <end position="270"/>
    </location>
</feature>
<dbReference type="EMBL" id="CAUYUJ010016324">
    <property type="protein sequence ID" value="CAK0864028.1"/>
    <property type="molecule type" value="Genomic_DNA"/>
</dbReference>
<feature type="transmembrane region" description="Helical" evidence="2">
    <location>
        <begin position="290"/>
        <end position="308"/>
    </location>
</feature>
<evidence type="ECO:0000256" key="2">
    <source>
        <dbReference type="SAM" id="Phobius"/>
    </source>
</evidence>
<keyword evidence="2" id="KW-0472">Membrane</keyword>
<sequence>VSGQELSSTGSQEQSSRGLRSHFGSSHYGSDRFGSGTSCPNPAAFSWGRHTAAANHQRPENMKTSAAGVENAKKRCRHAGLCASFLQGLRGVVHRALAVLVVVLTVSVVVAAIAGGGKGTVKECEHKVDDFVRMRHLSAAESAEAHRGFFVVQVVALAVTAPPAFILLAFAATSHMCRVAEYVACLWLEVMSFAVYSLLQCNGLNGEKFAMFSGLLIPLNMALFYSLLLRQVRALERSSFLDLGSLRLRRMIVTMSIFGMSAFICSRFAGGPPGHPSRIIMGTLIWLTDLSFLMGVAVFLRAFWRVLAMTRETQRRGESSEKVKSVPRVLIFQMLGSSMAVVSFFVALMVRMWASDLAWPIPGRPVDERTPEFLIAVQCASLVDTTLNAFAALALSGACFGALRGGLSTIRSARQRHRTWKQFSSEWNPHPDTDWNAKVDELAGRGFTLQALLEFYCRLGKDVMPYFDPYRHTTEDVVRGAIIPLSADSKTSMAEIMMDHRPVLPDKMVTHNWGNIFSDLVAAIASDALSEVEYCKVAVLLINDIDTLMRWVAQSKVGSRTYWVCAFSVNQHTSICAANLCSRRDSVTNEHYPLCTCGLPKAFNTTPPLTSNGQCSRPRRQSLACEMNKFDQLMMSLSAGNDKFAQVVAVDKSFEIFNRAWCVAEIAAAGSTGMSQSLQLPSLTHLEKKQGGLVDLKITSAQASMPEDKEAILGSIPDHDAFDRSLRDLLLGQLLPSWSRLDACDKMLQAGRIARWQSVAQKHSAVA</sequence>
<proteinExistence type="predicted"/>
<evidence type="ECO:0000313" key="3">
    <source>
        <dbReference type="EMBL" id="CAK0864028.1"/>
    </source>
</evidence>
<reference evidence="3" key="1">
    <citation type="submission" date="2023-10" db="EMBL/GenBank/DDBJ databases">
        <authorList>
            <person name="Chen Y."/>
            <person name="Shah S."/>
            <person name="Dougan E. K."/>
            <person name="Thang M."/>
            <person name="Chan C."/>
        </authorList>
    </citation>
    <scope>NUCLEOTIDE SEQUENCE [LARGE SCALE GENOMIC DNA]</scope>
</reference>
<keyword evidence="4" id="KW-1185">Reference proteome</keyword>
<keyword evidence="2" id="KW-0812">Transmembrane</keyword>
<dbReference type="Proteomes" id="UP001189429">
    <property type="component" value="Unassembled WGS sequence"/>
</dbReference>
<feature type="transmembrane region" description="Helical" evidence="2">
    <location>
        <begin position="211"/>
        <end position="230"/>
    </location>
</feature>
<feature type="transmembrane region" description="Helical" evidence="2">
    <location>
        <begin position="150"/>
        <end position="172"/>
    </location>
</feature>
<feature type="non-terminal residue" evidence="3">
    <location>
        <position position="1"/>
    </location>
</feature>